<evidence type="ECO:0000313" key="5">
    <source>
        <dbReference type="EMBL" id="MDU0354665.1"/>
    </source>
</evidence>
<dbReference type="Pfam" id="PF00425">
    <property type="entry name" value="Chorismate_bind"/>
    <property type="match status" value="1"/>
</dbReference>
<evidence type="ECO:0000259" key="3">
    <source>
        <dbReference type="Pfam" id="PF00425"/>
    </source>
</evidence>
<proteinExistence type="predicted"/>
<protein>
    <recommendedName>
        <fullName evidence="1">aminodeoxychorismate synthase</fullName>
        <ecNumber evidence="1">2.6.1.85</ecNumber>
    </recommendedName>
</protein>
<gene>
    <name evidence="5" type="primary">pabB</name>
    <name evidence="5" type="ORF">RS130_12720</name>
</gene>
<keyword evidence="6" id="KW-1185">Reference proteome</keyword>
<sequence>MMKQEKPVVTISPLNLAPSVSIADIFTPYAQCDWSMLLDSSNGVHQDAKFDIFVADPIATITTEGNSHVIWHKSTSRSETHTGNPIALLQTLKDQYINGQDIKTDLPFVAGAVGYFGYDLGRQFETLPYQKPKEYGTPDMAVGIYTWSVIKNKQTGQFYLCYLSQFPHPDTSAIESLVSKKCPQQNFTLSEPWRANMDQAQYQQKIAKITEYLHAGDCYQVNLAQRFSSTYEGDEWAAYTQLTNSNQAPFSAFIRLASSVILSISPERFIAVKKQHVQTKPIKGTRPRGKTPLEDKQHIESLLNAEKDHAENLMIVDLLRNDLSKHCEAGSVKVPELFQIESFNAVHHLVSTVTGKLKPNSSPLDLLAGAFPGGSITGAPKIRAMQIIDELEPNNRNIYCGSVGYIGLKGDMDTNICIRTLLCERAESQNKIYCWAGGGIVVDSKDLDEYQESLDKVSKILPILKVKSV</sequence>
<dbReference type="PANTHER" id="PTHR11236">
    <property type="entry name" value="AMINOBENZOATE/ANTHRANILATE SYNTHASE"/>
    <property type="match status" value="1"/>
</dbReference>
<reference evidence="5 6" key="1">
    <citation type="submission" date="2023-10" db="EMBL/GenBank/DDBJ databases">
        <title>Glaciecola aquimarina strain GGW-M5 nov., isolated from a coastal seawater.</title>
        <authorList>
            <person name="Bayburt H."/>
            <person name="Kim J.M."/>
            <person name="Choi B.J."/>
            <person name="Jeon C.O."/>
        </authorList>
    </citation>
    <scope>NUCLEOTIDE SEQUENCE [LARGE SCALE GENOMIC DNA]</scope>
    <source>
        <strain evidence="5 6">KCTC 32108</strain>
    </source>
</reference>
<dbReference type="SUPFAM" id="SSF56322">
    <property type="entry name" value="ADC synthase"/>
    <property type="match status" value="1"/>
</dbReference>
<comment type="caution">
    <text evidence="5">The sequence shown here is derived from an EMBL/GenBank/DDBJ whole genome shotgun (WGS) entry which is preliminary data.</text>
</comment>
<dbReference type="InterPro" id="IPR005801">
    <property type="entry name" value="ADC_synthase"/>
</dbReference>
<dbReference type="EC" id="2.6.1.85" evidence="1"/>
<accession>A0ABU3SXD7</accession>
<feature type="domain" description="Chorismate-utilising enzyme C-terminal" evidence="3">
    <location>
        <begin position="199"/>
        <end position="456"/>
    </location>
</feature>
<dbReference type="EMBL" id="JAWDIO010000002">
    <property type="protein sequence ID" value="MDU0354665.1"/>
    <property type="molecule type" value="Genomic_DNA"/>
</dbReference>
<dbReference type="NCBIfam" id="TIGR00553">
    <property type="entry name" value="pabB"/>
    <property type="match status" value="1"/>
</dbReference>
<evidence type="ECO:0000256" key="1">
    <source>
        <dbReference type="ARBA" id="ARBA00013139"/>
    </source>
</evidence>
<dbReference type="Gene3D" id="3.60.120.10">
    <property type="entry name" value="Anthranilate synthase"/>
    <property type="match status" value="1"/>
</dbReference>
<keyword evidence="5" id="KW-0032">Aminotransferase</keyword>
<feature type="domain" description="Anthranilate synthase component I N-terminal" evidence="4">
    <location>
        <begin position="30"/>
        <end position="160"/>
    </location>
</feature>
<dbReference type="InterPro" id="IPR015890">
    <property type="entry name" value="Chorismate_C"/>
</dbReference>
<keyword evidence="2 5" id="KW-0808">Transferase</keyword>
<evidence type="ECO:0000256" key="2">
    <source>
        <dbReference type="ARBA" id="ARBA00022679"/>
    </source>
</evidence>
<name>A0ABU3SXD7_9ALTE</name>
<dbReference type="PRINTS" id="PR00095">
    <property type="entry name" value="ANTSNTHASEI"/>
</dbReference>
<dbReference type="InterPro" id="IPR019999">
    <property type="entry name" value="Anth_synth_I-like"/>
</dbReference>
<dbReference type="RefSeq" id="WP_316026250.1">
    <property type="nucleotide sequence ID" value="NZ_JAWDIO010000002.1"/>
</dbReference>
<evidence type="ECO:0000259" key="4">
    <source>
        <dbReference type="Pfam" id="PF04715"/>
    </source>
</evidence>
<dbReference type="InterPro" id="IPR005802">
    <property type="entry name" value="ADC_synth_comp_1"/>
</dbReference>
<dbReference type="Proteomes" id="UP001247805">
    <property type="component" value="Unassembled WGS sequence"/>
</dbReference>
<dbReference type="Pfam" id="PF04715">
    <property type="entry name" value="Anth_synt_I_N"/>
    <property type="match status" value="1"/>
</dbReference>
<evidence type="ECO:0000313" key="6">
    <source>
        <dbReference type="Proteomes" id="UP001247805"/>
    </source>
</evidence>
<dbReference type="PANTHER" id="PTHR11236:SF50">
    <property type="entry name" value="AMINODEOXYCHORISMATE SYNTHASE COMPONENT 1"/>
    <property type="match status" value="1"/>
</dbReference>
<organism evidence="5 6">
    <name type="scientific">Paraglaciecola aquimarina</name>
    <dbReference type="NCBI Taxonomy" id="1235557"/>
    <lineage>
        <taxon>Bacteria</taxon>
        <taxon>Pseudomonadati</taxon>
        <taxon>Pseudomonadota</taxon>
        <taxon>Gammaproteobacteria</taxon>
        <taxon>Alteromonadales</taxon>
        <taxon>Alteromonadaceae</taxon>
        <taxon>Paraglaciecola</taxon>
    </lineage>
</organism>
<dbReference type="GO" id="GO:0046820">
    <property type="term" value="F:4-amino-4-deoxychorismate synthase activity"/>
    <property type="evidence" value="ECO:0007669"/>
    <property type="project" value="UniProtKB-EC"/>
</dbReference>
<dbReference type="InterPro" id="IPR006805">
    <property type="entry name" value="Anth_synth_I_N"/>
</dbReference>